<organism evidence="1">
    <name type="scientific">Candidatus Kentrum sp. FW</name>
    <dbReference type="NCBI Taxonomy" id="2126338"/>
    <lineage>
        <taxon>Bacteria</taxon>
        <taxon>Pseudomonadati</taxon>
        <taxon>Pseudomonadota</taxon>
        <taxon>Gammaproteobacteria</taxon>
        <taxon>Candidatus Kentrum</taxon>
    </lineage>
</organism>
<dbReference type="EMBL" id="CAADFE010000011">
    <property type="protein sequence ID" value="VFJ67122.1"/>
    <property type="molecule type" value="Genomic_DNA"/>
</dbReference>
<reference evidence="1" key="1">
    <citation type="submission" date="2019-02" db="EMBL/GenBank/DDBJ databases">
        <authorList>
            <person name="Gruber-Vodicka R. H."/>
            <person name="Seah K. B. B."/>
        </authorList>
    </citation>
    <scope>NUCLEOTIDE SEQUENCE</scope>
    <source>
        <strain evidence="1">BECK_BZ131</strain>
    </source>
</reference>
<dbReference type="AlphaFoldDB" id="A0A450TII3"/>
<proteinExistence type="predicted"/>
<protein>
    <submittedName>
        <fullName evidence="1">Uncharacterized protein</fullName>
    </submittedName>
</protein>
<name>A0A450TII3_9GAMM</name>
<accession>A0A450TII3</accession>
<evidence type="ECO:0000313" key="1">
    <source>
        <dbReference type="EMBL" id="VFJ67122.1"/>
    </source>
</evidence>
<gene>
    <name evidence="1" type="ORF">BECKFW1821C_GA0114237_101114</name>
</gene>
<sequence>MTRKPLFDLKQADGIGGGQARLVTESGKVFVDLSRKIIEHMA</sequence>